<evidence type="ECO:0000256" key="1">
    <source>
        <dbReference type="ARBA" id="ARBA00001917"/>
    </source>
</evidence>
<dbReference type="Pfam" id="PF03060">
    <property type="entry name" value="NMO"/>
    <property type="match status" value="1"/>
</dbReference>
<gene>
    <name evidence="10" type="ORF">GCM10023195_28600</name>
</gene>
<dbReference type="SUPFAM" id="SSF51412">
    <property type="entry name" value="Inosine monophosphate dehydrogenase (IMPDH)"/>
    <property type="match status" value="1"/>
</dbReference>
<dbReference type="GO" id="GO:0004497">
    <property type="term" value="F:monooxygenase activity"/>
    <property type="evidence" value="ECO:0007669"/>
    <property type="project" value="UniProtKB-KW"/>
</dbReference>
<comment type="catalytic activity">
    <reaction evidence="9">
        <text>3 propionate 3-nitronate + 3 O2 + H2O = 3 3-oxopropanoate + 2 nitrate + nitrite + H2O2 + 3 H(+)</text>
        <dbReference type="Rhea" id="RHEA:57332"/>
        <dbReference type="ChEBI" id="CHEBI:15377"/>
        <dbReference type="ChEBI" id="CHEBI:15378"/>
        <dbReference type="ChEBI" id="CHEBI:15379"/>
        <dbReference type="ChEBI" id="CHEBI:16240"/>
        <dbReference type="ChEBI" id="CHEBI:16301"/>
        <dbReference type="ChEBI" id="CHEBI:17632"/>
        <dbReference type="ChEBI" id="CHEBI:33190"/>
        <dbReference type="ChEBI" id="CHEBI:136067"/>
    </reaction>
</comment>
<evidence type="ECO:0000256" key="5">
    <source>
        <dbReference type="ARBA" id="ARBA00022643"/>
    </source>
</evidence>
<comment type="similarity">
    <text evidence="2">Belongs to the nitronate monooxygenase family. NMO class I subfamily.</text>
</comment>
<keyword evidence="11" id="KW-1185">Reference proteome</keyword>
<evidence type="ECO:0000256" key="4">
    <source>
        <dbReference type="ARBA" id="ARBA00022630"/>
    </source>
</evidence>
<keyword evidence="7 10" id="KW-0503">Monooxygenase</keyword>
<protein>
    <recommendedName>
        <fullName evidence="8">Propionate 3-nitronate monooxygenase</fullName>
    </recommendedName>
</protein>
<name>A0ABP8TKD8_9ACTN</name>
<evidence type="ECO:0000256" key="7">
    <source>
        <dbReference type="ARBA" id="ARBA00023033"/>
    </source>
</evidence>
<dbReference type="PANTHER" id="PTHR42747:SF3">
    <property type="entry name" value="NITRONATE MONOOXYGENASE-RELATED"/>
    <property type="match status" value="1"/>
</dbReference>
<keyword evidence="4" id="KW-0285">Flavoprotein</keyword>
<evidence type="ECO:0000256" key="6">
    <source>
        <dbReference type="ARBA" id="ARBA00023002"/>
    </source>
</evidence>
<evidence type="ECO:0000256" key="8">
    <source>
        <dbReference type="ARBA" id="ARBA00031155"/>
    </source>
</evidence>
<sequence>MILDELPVPIVLAPLAGGPSTPRLTAAVSEAGGLGFLAAGYLTTEALRTRLDETRARTRRPIGVNLFVPGRPAAPETVARYAAGLAEEAARAGAGLGESRFEDDEWAAKLDLLAAAPVPVVSFTFGRPPADVVERLRRAGSEVWVTVTREEEAVQAVDAGADALVVQGAEAGGHRASFVDDPADRGEGIGLLSLLQLLRHAVDVPLVASGGIATGAGIAAALAAGASAAQLGTAFLRCPEAGTTPVHRQALASPTPTAMTRAFTGRLARGIRNGFLERHSDDAPVAYPEIHHVTAPLRQAARAAGDPDLVNLWAGQAHALSREVPAGELVGLLAAETDAALRAAAARLRRP</sequence>
<dbReference type="InterPro" id="IPR013785">
    <property type="entry name" value="Aldolase_TIM"/>
</dbReference>
<proteinExistence type="inferred from homology"/>
<dbReference type="Gene3D" id="3.20.20.70">
    <property type="entry name" value="Aldolase class I"/>
    <property type="match status" value="1"/>
</dbReference>
<dbReference type="Proteomes" id="UP001500212">
    <property type="component" value="Unassembled WGS sequence"/>
</dbReference>
<evidence type="ECO:0000256" key="9">
    <source>
        <dbReference type="ARBA" id="ARBA00049401"/>
    </source>
</evidence>
<evidence type="ECO:0000256" key="2">
    <source>
        <dbReference type="ARBA" id="ARBA00009881"/>
    </source>
</evidence>
<dbReference type="EMBL" id="BAABHJ010000006">
    <property type="protein sequence ID" value="GAA4607513.1"/>
    <property type="molecule type" value="Genomic_DNA"/>
</dbReference>
<accession>A0ABP8TKD8</accession>
<dbReference type="CDD" id="cd04730">
    <property type="entry name" value="NPD_like"/>
    <property type="match status" value="1"/>
</dbReference>
<keyword evidence="5" id="KW-0288">FMN</keyword>
<organism evidence="10 11">
    <name type="scientific">Actinoallomurus liliacearum</name>
    <dbReference type="NCBI Taxonomy" id="1080073"/>
    <lineage>
        <taxon>Bacteria</taxon>
        <taxon>Bacillati</taxon>
        <taxon>Actinomycetota</taxon>
        <taxon>Actinomycetes</taxon>
        <taxon>Streptosporangiales</taxon>
        <taxon>Thermomonosporaceae</taxon>
        <taxon>Actinoallomurus</taxon>
    </lineage>
</organism>
<keyword evidence="3" id="KW-0216">Detoxification</keyword>
<comment type="cofactor">
    <cofactor evidence="1">
        <name>FMN</name>
        <dbReference type="ChEBI" id="CHEBI:58210"/>
    </cofactor>
</comment>
<comment type="caution">
    <text evidence="10">The sequence shown here is derived from an EMBL/GenBank/DDBJ whole genome shotgun (WGS) entry which is preliminary data.</text>
</comment>
<dbReference type="RefSeq" id="WP_345353770.1">
    <property type="nucleotide sequence ID" value="NZ_BAABHJ010000006.1"/>
</dbReference>
<reference evidence="11" key="1">
    <citation type="journal article" date="2019" name="Int. J. Syst. Evol. Microbiol.">
        <title>The Global Catalogue of Microorganisms (GCM) 10K type strain sequencing project: providing services to taxonomists for standard genome sequencing and annotation.</title>
        <authorList>
            <consortium name="The Broad Institute Genomics Platform"/>
            <consortium name="The Broad Institute Genome Sequencing Center for Infectious Disease"/>
            <person name="Wu L."/>
            <person name="Ma J."/>
        </authorList>
    </citation>
    <scope>NUCLEOTIDE SEQUENCE [LARGE SCALE GENOMIC DNA]</scope>
    <source>
        <strain evidence="11">JCM 17938</strain>
    </source>
</reference>
<keyword evidence="6" id="KW-0560">Oxidoreductase</keyword>
<dbReference type="PANTHER" id="PTHR42747">
    <property type="entry name" value="NITRONATE MONOOXYGENASE-RELATED"/>
    <property type="match status" value="1"/>
</dbReference>
<evidence type="ECO:0000256" key="3">
    <source>
        <dbReference type="ARBA" id="ARBA00022575"/>
    </source>
</evidence>
<evidence type="ECO:0000313" key="11">
    <source>
        <dbReference type="Proteomes" id="UP001500212"/>
    </source>
</evidence>
<evidence type="ECO:0000313" key="10">
    <source>
        <dbReference type="EMBL" id="GAA4607513.1"/>
    </source>
</evidence>
<dbReference type="InterPro" id="IPR004136">
    <property type="entry name" value="NMO"/>
</dbReference>